<dbReference type="CDD" id="cd01038">
    <property type="entry name" value="Endonuclease_DUF559"/>
    <property type="match status" value="1"/>
</dbReference>
<dbReference type="InterPro" id="IPR047216">
    <property type="entry name" value="Endonuclease_DUF559_bact"/>
</dbReference>
<sequence>MAIIHNHPILKPRRAELRKNQTPQEVVLWARLRGVQLGFKFKRQHSIGPYILDFYCPDKKLAIELDGSQHIKNKEYDQERSSYLLVLGINTVRFWNREIDGNIKEVLQKIQDCLGFPSH</sequence>
<dbReference type="InterPro" id="IPR011335">
    <property type="entry name" value="Restrct_endonuc-II-like"/>
</dbReference>
<evidence type="ECO:0000259" key="1">
    <source>
        <dbReference type="Pfam" id="PF04480"/>
    </source>
</evidence>
<dbReference type="Proteomes" id="UP000177370">
    <property type="component" value="Unassembled WGS sequence"/>
</dbReference>
<evidence type="ECO:0000313" key="3">
    <source>
        <dbReference type="Proteomes" id="UP000177370"/>
    </source>
</evidence>
<dbReference type="Pfam" id="PF04480">
    <property type="entry name" value="DUF559"/>
    <property type="match status" value="1"/>
</dbReference>
<evidence type="ECO:0000313" key="2">
    <source>
        <dbReference type="EMBL" id="OGI65792.1"/>
    </source>
</evidence>
<dbReference type="InterPro" id="IPR007569">
    <property type="entry name" value="DUF559"/>
</dbReference>
<feature type="domain" description="DUF559" evidence="1">
    <location>
        <begin position="15"/>
        <end position="113"/>
    </location>
</feature>
<reference evidence="2 3" key="1">
    <citation type="journal article" date="2016" name="Nat. Commun.">
        <title>Thousands of microbial genomes shed light on interconnected biogeochemical processes in an aquifer system.</title>
        <authorList>
            <person name="Anantharaman K."/>
            <person name="Brown C.T."/>
            <person name="Hug L.A."/>
            <person name="Sharon I."/>
            <person name="Castelle C.J."/>
            <person name="Probst A.J."/>
            <person name="Thomas B.C."/>
            <person name="Singh A."/>
            <person name="Wilkins M.J."/>
            <person name="Karaoz U."/>
            <person name="Brodie E.L."/>
            <person name="Williams K.H."/>
            <person name="Hubbard S.S."/>
            <person name="Banfield J.F."/>
        </authorList>
    </citation>
    <scope>NUCLEOTIDE SEQUENCE [LARGE SCALE GENOMIC DNA]</scope>
</reference>
<comment type="caution">
    <text evidence="2">The sequence shown here is derived from an EMBL/GenBank/DDBJ whole genome shotgun (WGS) entry which is preliminary data.</text>
</comment>
<dbReference type="AlphaFoldDB" id="A0A1F6V857"/>
<proteinExistence type="predicted"/>
<accession>A0A1F6V857</accession>
<dbReference type="EMBL" id="MFTP01000012">
    <property type="protein sequence ID" value="OGI65792.1"/>
    <property type="molecule type" value="Genomic_DNA"/>
</dbReference>
<dbReference type="PANTHER" id="PTHR38590">
    <property type="entry name" value="BLL0828 PROTEIN"/>
    <property type="match status" value="1"/>
</dbReference>
<protein>
    <recommendedName>
        <fullName evidence="1">DUF559 domain-containing protein</fullName>
    </recommendedName>
</protein>
<dbReference type="SUPFAM" id="SSF52980">
    <property type="entry name" value="Restriction endonuclease-like"/>
    <property type="match status" value="1"/>
</dbReference>
<dbReference type="PANTHER" id="PTHR38590:SF1">
    <property type="entry name" value="BLL0828 PROTEIN"/>
    <property type="match status" value="1"/>
</dbReference>
<dbReference type="Gene3D" id="3.40.960.10">
    <property type="entry name" value="VSR Endonuclease"/>
    <property type="match status" value="1"/>
</dbReference>
<organism evidence="2 3">
    <name type="scientific">Candidatus Nomurabacteria bacterium RIFCSPHIGHO2_01_FULL_40_24b</name>
    <dbReference type="NCBI Taxonomy" id="1801739"/>
    <lineage>
        <taxon>Bacteria</taxon>
        <taxon>Candidatus Nomuraibacteriota</taxon>
    </lineage>
</organism>
<name>A0A1F6V857_9BACT</name>
<gene>
    <name evidence="2" type="ORF">A2647_00230</name>
</gene>